<dbReference type="EMBL" id="LAZR01068951">
    <property type="protein sequence ID" value="KKK48669.1"/>
    <property type="molecule type" value="Genomic_DNA"/>
</dbReference>
<gene>
    <name evidence="2" type="ORF">LCGC14_3142810</name>
</gene>
<dbReference type="Pfam" id="PF05037">
    <property type="entry name" value="DUF669"/>
    <property type="match status" value="1"/>
</dbReference>
<reference evidence="2" key="1">
    <citation type="journal article" date="2015" name="Nature">
        <title>Complex archaea that bridge the gap between prokaryotes and eukaryotes.</title>
        <authorList>
            <person name="Spang A."/>
            <person name="Saw J.H."/>
            <person name="Jorgensen S.L."/>
            <person name="Zaremba-Niedzwiedzka K."/>
            <person name="Martijn J."/>
            <person name="Lind A.E."/>
            <person name="van Eijk R."/>
            <person name="Schleper C."/>
            <person name="Guy L."/>
            <person name="Ettema T.J."/>
        </authorList>
    </citation>
    <scope>NUCLEOTIDE SEQUENCE</scope>
</reference>
<feature type="compositionally biased region" description="Pro residues" evidence="1">
    <location>
        <begin position="203"/>
        <end position="213"/>
    </location>
</feature>
<feature type="region of interest" description="Disordered" evidence="1">
    <location>
        <begin position="140"/>
        <end position="219"/>
    </location>
</feature>
<evidence type="ECO:0000313" key="2">
    <source>
        <dbReference type="EMBL" id="KKK48669.1"/>
    </source>
</evidence>
<accession>A0A0F8Y384</accession>
<dbReference type="InterPro" id="IPR007731">
    <property type="entry name" value="DUF669"/>
</dbReference>
<evidence type="ECO:0008006" key="3">
    <source>
        <dbReference type="Google" id="ProtNLM"/>
    </source>
</evidence>
<sequence length="219" mass="23168">MGDLQQFFGGQGFDTASVEPQVDYETLLPGKYPVQVESTEVKETKKQDGHYVEVVLVILDGPAKGRKLWDRFNIDNPSQDCVAIGQRCLAALSIAIGVQEQMCNSDQLLSGRCMAHVKVKNGQNEIRTYSSFAASRAAEAKKAGNPQAPLPSGMAVPFGPQAQPAPAPAPGPSPSPAGDQHVADATTADELKELARRRAPEPAAVPAPAPPSGSMPWAK</sequence>
<evidence type="ECO:0000256" key="1">
    <source>
        <dbReference type="SAM" id="MobiDB-lite"/>
    </source>
</evidence>
<feature type="compositionally biased region" description="Pro residues" evidence="1">
    <location>
        <begin position="163"/>
        <end position="175"/>
    </location>
</feature>
<dbReference type="AlphaFoldDB" id="A0A0F8Y384"/>
<organism evidence="2">
    <name type="scientific">marine sediment metagenome</name>
    <dbReference type="NCBI Taxonomy" id="412755"/>
    <lineage>
        <taxon>unclassified sequences</taxon>
        <taxon>metagenomes</taxon>
        <taxon>ecological metagenomes</taxon>
    </lineage>
</organism>
<comment type="caution">
    <text evidence="2">The sequence shown here is derived from an EMBL/GenBank/DDBJ whole genome shotgun (WGS) entry which is preliminary data.</text>
</comment>
<protein>
    <recommendedName>
        <fullName evidence="3">DUF669 domain-containing protein</fullName>
    </recommendedName>
</protein>
<name>A0A0F8Y384_9ZZZZ</name>
<proteinExistence type="predicted"/>
<feature type="compositionally biased region" description="Basic and acidic residues" evidence="1">
    <location>
        <begin position="189"/>
        <end position="200"/>
    </location>
</feature>